<feature type="transmembrane region" description="Helical" evidence="8">
    <location>
        <begin position="38"/>
        <end position="64"/>
    </location>
</feature>
<dbReference type="InterPro" id="IPR000425">
    <property type="entry name" value="MIP"/>
</dbReference>
<evidence type="ECO:0000256" key="2">
    <source>
        <dbReference type="ARBA" id="ARBA00006175"/>
    </source>
</evidence>
<dbReference type="Gene3D" id="1.20.1080.10">
    <property type="entry name" value="Glycerol uptake facilitator protein"/>
    <property type="match status" value="1"/>
</dbReference>
<evidence type="ECO:0000256" key="1">
    <source>
        <dbReference type="ARBA" id="ARBA00004141"/>
    </source>
</evidence>
<evidence type="ECO:0000313" key="9">
    <source>
        <dbReference type="EMBL" id="VVD69491.1"/>
    </source>
</evidence>
<keyword evidence="4 8" id="KW-1133">Transmembrane helix</keyword>
<protein>
    <submittedName>
        <fullName evidence="9">Aquaporin Z</fullName>
    </submittedName>
</protein>
<feature type="compositionally biased region" description="Basic and acidic residues" evidence="7">
    <location>
        <begin position="232"/>
        <end position="249"/>
    </location>
</feature>
<dbReference type="InterPro" id="IPR023271">
    <property type="entry name" value="Aquaporin-like"/>
</dbReference>
<keyword evidence="5 8" id="KW-0472">Membrane</keyword>
<evidence type="ECO:0000256" key="8">
    <source>
        <dbReference type="SAM" id="Phobius"/>
    </source>
</evidence>
<feature type="region of interest" description="Disordered" evidence="7">
    <location>
        <begin position="221"/>
        <end position="259"/>
    </location>
</feature>
<evidence type="ECO:0000256" key="5">
    <source>
        <dbReference type="ARBA" id="ARBA00023136"/>
    </source>
</evidence>
<dbReference type="AlphaFoldDB" id="A0A5E4S2U1"/>
<proteinExistence type="inferred from homology"/>
<dbReference type="Pfam" id="PF00230">
    <property type="entry name" value="MIP"/>
    <property type="match status" value="1"/>
</dbReference>
<evidence type="ECO:0000256" key="6">
    <source>
        <dbReference type="RuleBase" id="RU000477"/>
    </source>
</evidence>
<dbReference type="PANTHER" id="PTHR19139">
    <property type="entry name" value="AQUAPORIN TRANSPORTER"/>
    <property type="match status" value="1"/>
</dbReference>
<evidence type="ECO:0000256" key="3">
    <source>
        <dbReference type="ARBA" id="ARBA00022692"/>
    </source>
</evidence>
<keyword evidence="6" id="KW-0813">Transport</keyword>
<feature type="transmembrane region" description="Helical" evidence="8">
    <location>
        <begin position="193"/>
        <end position="214"/>
    </location>
</feature>
<evidence type="ECO:0000256" key="4">
    <source>
        <dbReference type="ARBA" id="ARBA00022989"/>
    </source>
</evidence>
<accession>A0A5E4S2U1</accession>
<sequence length="259" mass="27316">MRLRDAVVAEFLGSALLLATVVGSGIMGDRLAGGNVGIALLANTLATGAGLVALIATFISISGAHFNPLVTLAEVCLGKLRWKHAGAYIAAQATGAVAGVVAAHGMFDLPLFEVSRHVRTGPSQWWSEVVASFGLLTVILNVAKRRMAFVPVAVGAYITAAYWFTASTSFANPTVTIARSFTDTFAGIRPVDAPGFIISELVGGALAVLLFRWLERSHTSSQRAPEAAGEQQTRDGGRRLREVSVDKTKKTGVRGTPRR</sequence>
<name>A0A5E4S2U1_9BURK</name>
<feature type="transmembrane region" description="Helical" evidence="8">
    <location>
        <begin position="148"/>
        <end position="165"/>
    </location>
</feature>
<keyword evidence="3 6" id="KW-0812">Transmembrane</keyword>
<comment type="similarity">
    <text evidence="2 6">Belongs to the MIP/aquaporin (TC 1.A.8) family.</text>
</comment>
<dbReference type="Proteomes" id="UP000414233">
    <property type="component" value="Unassembled WGS sequence"/>
</dbReference>
<feature type="transmembrane region" description="Helical" evidence="8">
    <location>
        <begin position="125"/>
        <end position="143"/>
    </location>
</feature>
<feature type="transmembrane region" description="Helical" evidence="8">
    <location>
        <begin position="7"/>
        <end position="26"/>
    </location>
</feature>
<dbReference type="GO" id="GO:0015250">
    <property type="term" value="F:water channel activity"/>
    <property type="evidence" value="ECO:0007669"/>
    <property type="project" value="TreeGrafter"/>
</dbReference>
<evidence type="ECO:0000313" key="10">
    <source>
        <dbReference type="Proteomes" id="UP000414233"/>
    </source>
</evidence>
<keyword evidence="10" id="KW-1185">Reference proteome</keyword>
<feature type="transmembrane region" description="Helical" evidence="8">
    <location>
        <begin position="85"/>
        <end position="105"/>
    </location>
</feature>
<organism evidence="9 10">
    <name type="scientific">Pandoraea terrae</name>
    <dbReference type="NCBI Taxonomy" id="1537710"/>
    <lineage>
        <taxon>Bacteria</taxon>
        <taxon>Pseudomonadati</taxon>
        <taxon>Pseudomonadota</taxon>
        <taxon>Betaproteobacteria</taxon>
        <taxon>Burkholderiales</taxon>
        <taxon>Burkholderiaceae</taxon>
        <taxon>Pandoraea</taxon>
    </lineage>
</organism>
<gene>
    <name evidence="9" type="ORF">PTE30175_00492</name>
</gene>
<feature type="compositionally biased region" description="Basic residues" evidence="7">
    <location>
        <begin position="250"/>
        <end position="259"/>
    </location>
</feature>
<dbReference type="SUPFAM" id="SSF81338">
    <property type="entry name" value="Aquaporin-like"/>
    <property type="match status" value="1"/>
</dbReference>
<comment type="subcellular location">
    <subcellularLocation>
        <location evidence="1">Membrane</location>
        <topology evidence="1">Multi-pass membrane protein</topology>
    </subcellularLocation>
</comment>
<dbReference type="GO" id="GO:0005886">
    <property type="term" value="C:plasma membrane"/>
    <property type="evidence" value="ECO:0007669"/>
    <property type="project" value="TreeGrafter"/>
</dbReference>
<evidence type="ECO:0000256" key="7">
    <source>
        <dbReference type="SAM" id="MobiDB-lite"/>
    </source>
</evidence>
<dbReference type="InterPro" id="IPR034294">
    <property type="entry name" value="Aquaporin_transptr"/>
</dbReference>
<dbReference type="PRINTS" id="PR00783">
    <property type="entry name" value="MINTRINSICP"/>
</dbReference>
<dbReference type="PANTHER" id="PTHR19139:SF199">
    <property type="entry name" value="MIP17260P"/>
    <property type="match status" value="1"/>
</dbReference>
<dbReference type="EMBL" id="CABPRZ010000002">
    <property type="protein sequence ID" value="VVD69491.1"/>
    <property type="molecule type" value="Genomic_DNA"/>
</dbReference>
<reference evidence="9 10" key="1">
    <citation type="submission" date="2019-08" db="EMBL/GenBank/DDBJ databases">
        <authorList>
            <person name="Peeters C."/>
        </authorList>
    </citation>
    <scope>NUCLEOTIDE SEQUENCE [LARGE SCALE GENOMIC DNA]</scope>
    <source>
        <strain evidence="9 10">LMG 30175</strain>
    </source>
</reference>